<dbReference type="Proteomes" id="UP000652761">
    <property type="component" value="Unassembled WGS sequence"/>
</dbReference>
<evidence type="ECO:0000313" key="4">
    <source>
        <dbReference type="Proteomes" id="UP000652761"/>
    </source>
</evidence>
<keyword evidence="4" id="KW-1185">Reference proteome</keyword>
<reference evidence="3" key="1">
    <citation type="submission" date="2017-07" db="EMBL/GenBank/DDBJ databases">
        <title>Taro Niue Genome Assembly and Annotation.</title>
        <authorList>
            <person name="Atibalentja N."/>
            <person name="Keating K."/>
            <person name="Fields C.J."/>
        </authorList>
    </citation>
    <scope>NUCLEOTIDE SEQUENCE</scope>
    <source>
        <strain evidence="3">Niue_2</strain>
        <tissue evidence="3">Leaf</tissue>
    </source>
</reference>
<evidence type="ECO:0000256" key="1">
    <source>
        <dbReference type="SAM" id="MobiDB-lite"/>
    </source>
</evidence>
<keyword evidence="2" id="KW-0732">Signal</keyword>
<evidence type="ECO:0000256" key="2">
    <source>
        <dbReference type="SAM" id="SignalP"/>
    </source>
</evidence>
<feature type="chain" id="PRO_5032386781" description="Secreted protein" evidence="2">
    <location>
        <begin position="27"/>
        <end position="117"/>
    </location>
</feature>
<name>A0A843X064_COLES</name>
<dbReference type="AlphaFoldDB" id="A0A843X064"/>
<evidence type="ECO:0000313" key="3">
    <source>
        <dbReference type="EMBL" id="MQM14066.1"/>
    </source>
</evidence>
<feature type="signal peptide" evidence="2">
    <location>
        <begin position="1"/>
        <end position="26"/>
    </location>
</feature>
<proteinExistence type="predicted"/>
<protein>
    <recommendedName>
        <fullName evidence="5">Secreted protein</fullName>
    </recommendedName>
</protein>
<gene>
    <name evidence="3" type="ORF">Taro_046993</name>
</gene>
<dbReference type="EMBL" id="NMUH01005944">
    <property type="protein sequence ID" value="MQM14066.1"/>
    <property type="molecule type" value="Genomic_DNA"/>
</dbReference>
<sequence length="117" mass="12604">MYKMGFLRVSRHRLLIFFLPTTHVQVRPEMGHAAKGSYRAAGVLGDHDGPPTGAGRSSHGHSGPPWDPDGVGPSAVPSVMFFSLPICLPHPAYPSTGRSTSLGLAFSLIPYRLYVFS</sequence>
<accession>A0A843X064</accession>
<comment type="caution">
    <text evidence="3">The sequence shown here is derived from an EMBL/GenBank/DDBJ whole genome shotgun (WGS) entry which is preliminary data.</text>
</comment>
<evidence type="ECO:0008006" key="5">
    <source>
        <dbReference type="Google" id="ProtNLM"/>
    </source>
</evidence>
<feature type="region of interest" description="Disordered" evidence="1">
    <location>
        <begin position="42"/>
        <end position="72"/>
    </location>
</feature>
<organism evidence="3 4">
    <name type="scientific">Colocasia esculenta</name>
    <name type="common">Wild taro</name>
    <name type="synonym">Arum esculentum</name>
    <dbReference type="NCBI Taxonomy" id="4460"/>
    <lineage>
        <taxon>Eukaryota</taxon>
        <taxon>Viridiplantae</taxon>
        <taxon>Streptophyta</taxon>
        <taxon>Embryophyta</taxon>
        <taxon>Tracheophyta</taxon>
        <taxon>Spermatophyta</taxon>
        <taxon>Magnoliopsida</taxon>
        <taxon>Liliopsida</taxon>
        <taxon>Araceae</taxon>
        <taxon>Aroideae</taxon>
        <taxon>Colocasieae</taxon>
        <taxon>Colocasia</taxon>
    </lineage>
</organism>